<dbReference type="AlphaFoldDB" id="A0A1J8PRR8"/>
<protein>
    <submittedName>
        <fullName evidence="1">Uncharacterized protein</fullName>
    </submittedName>
</protein>
<comment type="caution">
    <text evidence="1">The sequence shown here is derived from an EMBL/GenBank/DDBJ whole genome shotgun (WGS) entry which is preliminary data.</text>
</comment>
<dbReference type="OrthoDB" id="2449121at2759"/>
<keyword evidence="2" id="KW-1185">Reference proteome</keyword>
<proteinExistence type="predicted"/>
<dbReference type="EMBL" id="LVVM01004881">
    <property type="protein sequence ID" value="OJA11894.1"/>
    <property type="molecule type" value="Genomic_DNA"/>
</dbReference>
<sequence>GLRSVLTERGSFDVRQLKAKCSPVCPFESENYCMAGLLSQQDDYANQESMLETLIEKTGHICIFYRNSTVS</sequence>
<accession>A0A1J8PRR8</accession>
<gene>
    <name evidence="1" type="ORF">AZE42_12379</name>
</gene>
<dbReference type="Proteomes" id="UP000183567">
    <property type="component" value="Unassembled WGS sequence"/>
</dbReference>
<feature type="non-terminal residue" evidence="1">
    <location>
        <position position="1"/>
    </location>
</feature>
<name>A0A1J8PRR8_9AGAM</name>
<evidence type="ECO:0000313" key="2">
    <source>
        <dbReference type="Proteomes" id="UP000183567"/>
    </source>
</evidence>
<evidence type="ECO:0000313" key="1">
    <source>
        <dbReference type="EMBL" id="OJA11894.1"/>
    </source>
</evidence>
<organism evidence="1 2">
    <name type="scientific">Rhizopogon vesiculosus</name>
    <dbReference type="NCBI Taxonomy" id="180088"/>
    <lineage>
        <taxon>Eukaryota</taxon>
        <taxon>Fungi</taxon>
        <taxon>Dikarya</taxon>
        <taxon>Basidiomycota</taxon>
        <taxon>Agaricomycotina</taxon>
        <taxon>Agaricomycetes</taxon>
        <taxon>Agaricomycetidae</taxon>
        <taxon>Boletales</taxon>
        <taxon>Suillineae</taxon>
        <taxon>Rhizopogonaceae</taxon>
        <taxon>Rhizopogon</taxon>
    </lineage>
</organism>
<reference evidence="1 2" key="1">
    <citation type="submission" date="2016-03" db="EMBL/GenBank/DDBJ databases">
        <title>Comparative genomics of the ectomycorrhizal sister species Rhizopogon vinicolor and Rhizopogon vesiculosus (Basidiomycota: Boletales) reveals a divergence of the mating type B locus.</title>
        <authorList>
            <person name="Mujic A.B."/>
            <person name="Kuo A."/>
            <person name="Tritt A."/>
            <person name="Lipzen A."/>
            <person name="Chen C."/>
            <person name="Johnson J."/>
            <person name="Sharma A."/>
            <person name="Barry K."/>
            <person name="Grigoriev I.V."/>
            <person name="Spatafora J.W."/>
        </authorList>
    </citation>
    <scope>NUCLEOTIDE SEQUENCE [LARGE SCALE GENOMIC DNA]</scope>
    <source>
        <strain evidence="1 2">AM-OR11-056</strain>
    </source>
</reference>